<organism evidence="2 3">
    <name type="scientific">Roseateles puraquae</name>
    <dbReference type="NCBI Taxonomy" id="431059"/>
    <lineage>
        <taxon>Bacteria</taxon>
        <taxon>Pseudomonadati</taxon>
        <taxon>Pseudomonadota</taxon>
        <taxon>Betaproteobacteria</taxon>
        <taxon>Burkholderiales</taxon>
        <taxon>Sphaerotilaceae</taxon>
        <taxon>Roseateles</taxon>
    </lineage>
</organism>
<keyword evidence="3" id="KW-1185">Reference proteome</keyword>
<evidence type="ECO:0000313" key="2">
    <source>
        <dbReference type="EMBL" id="OWR06044.1"/>
    </source>
</evidence>
<comment type="caution">
    <text evidence="2">The sequence shown here is derived from an EMBL/GenBank/DDBJ whole genome shotgun (WGS) entry which is preliminary data.</text>
</comment>
<feature type="region of interest" description="Disordered" evidence="1">
    <location>
        <begin position="162"/>
        <end position="209"/>
    </location>
</feature>
<dbReference type="Proteomes" id="UP000197446">
    <property type="component" value="Unassembled WGS sequence"/>
</dbReference>
<reference evidence="2 3" key="1">
    <citation type="journal article" date="2007" name="Int. J. Syst. Evol. Microbiol.">
        <title>Description of Pelomonas aquatica sp. nov. and Pelomonas puraquae sp. nov., isolated from industrial and haemodialysis water.</title>
        <authorList>
            <person name="Gomila M."/>
            <person name="Bowien B."/>
            <person name="Falsen E."/>
            <person name="Moore E.R."/>
            <person name="Lalucat J."/>
        </authorList>
    </citation>
    <scope>NUCLEOTIDE SEQUENCE [LARGE SCALE GENOMIC DNA]</scope>
    <source>
        <strain evidence="2 3">CCUG 52769</strain>
    </source>
</reference>
<gene>
    <name evidence="2" type="ORF">CDO81_06345</name>
</gene>
<accession>A0A254NEK3</accession>
<evidence type="ECO:0000256" key="1">
    <source>
        <dbReference type="SAM" id="MobiDB-lite"/>
    </source>
</evidence>
<feature type="compositionally biased region" description="Pro residues" evidence="1">
    <location>
        <begin position="180"/>
        <end position="193"/>
    </location>
</feature>
<evidence type="ECO:0008006" key="4">
    <source>
        <dbReference type="Google" id="ProtNLM"/>
    </source>
</evidence>
<protein>
    <recommendedName>
        <fullName evidence="4">Type II secretion system protein GspC N-terminal domain-containing protein</fullName>
    </recommendedName>
</protein>
<dbReference type="AlphaFoldDB" id="A0A254NEK3"/>
<dbReference type="EMBL" id="NISI01000001">
    <property type="protein sequence ID" value="OWR06044.1"/>
    <property type="molecule type" value="Genomic_DNA"/>
</dbReference>
<name>A0A254NEK3_9BURK</name>
<evidence type="ECO:0000313" key="3">
    <source>
        <dbReference type="Proteomes" id="UP000197446"/>
    </source>
</evidence>
<sequence>MAFSVWLLLGGSVAYWGLQLFARPLPMPSSVTPAGEGRSGAVDLSRLLGVTPQEATAEPEVAASTRLRLIGVVAPKSAKAAEAGEGVALIEVDGVARTVRVGAIVDGDLCLLRVDARSASLGLAGQSAVQVLQISPPAAPATGSLPPAQPSNVVLGGNPNAGAAGVPLRATPPAAGLTPIPMPQAQPANPNPAAPQVNGPPARQETATQ</sequence>
<proteinExistence type="predicted"/>